<reference evidence="1" key="1">
    <citation type="submission" date="2023-09" db="EMBL/GenBank/DDBJ databases">
        <title>Vallitalea sediminicola and Vallitalea maricola sp. nov., anaerobic bacteria isolated from marine sediment.</title>
        <authorList>
            <person name="Hirano S."/>
            <person name="Maeda A."/>
            <person name="Terahara T."/>
            <person name="Mori K."/>
            <person name="Hamada M."/>
            <person name="Matsumoto R."/>
            <person name="Kobayashi T."/>
        </authorList>
    </citation>
    <scope>NUCLEOTIDE SEQUENCE</scope>
    <source>
        <strain evidence="1">AN17-2</strain>
    </source>
</reference>
<organism evidence="1 2">
    <name type="scientific">Vallitalea maricola</name>
    <dbReference type="NCBI Taxonomy" id="3074433"/>
    <lineage>
        <taxon>Bacteria</taxon>
        <taxon>Bacillati</taxon>
        <taxon>Bacillota</taxon>
        <taxon>Clostridia</taxon>
        <taxon>Lachnospirales</taxon>
        <taxon>Vallitaleaceae</taxon>
        <taxon>Vallitalea</taxon>
    </lineage>
</organism>
<evidence type="ECO:0000313" key="2">
    <source>
        <dbReference type="Proteomes" id="UP001374599"/>
    </source>
</evidence>
<dbReference type="Proteomes" id="UP001374599">
    <property type="component" value="Unassembled WGS sequence"/>
</dbReference>
<sequence length="464" mass="52282">MKAKNVELPVVKNEYYEMVIDDIGINGEGIGKIDGYTLFVDGALPEEKIKVKVIKTKKNFGFGKLINIIEPSIHRIDPVCDIAKRCGGCQLQHLSYEGQLSYKQKKVQDIIERIGGITDIKVNKVIGMENPYFYRNKVQFPVGSMGDESVNIGFYAMRSHNIITTDKCYIQQPVNKDIINVVKEYMLKNNVKPYNEVSHKGVVRHIVTRVSFHTKEIMIGVVINSNRLPNSDELVSNLREIENVAGIFISVNKEKTNVIMGNKIKMLWGKPYITDYIGEVAYNISPLSFYQVNPVQTEKLYSKVLEFADLSGDEIVWDAYCGIGTISLFLADKSKKVMGVEIVPEAIEDAKKNTELNNISNTEFYVGKAEEVITEKYDDGVRADVIVVDPPRKGCDRELLETIIKMHPEKVVYVSCDPGTMARDVKVLGEGGYRVEEIQPVDMFPQTVHTECVVLMTKCGSDKK</sequence>
<evidence type="ECO:0000313" key="1">
    <source>
        <dbReference type="EMBL" id="GMQ62008.1"/>
    </source>
</evidence>
<protein>
    <submittedName>
        <fullName evidence="1">23S rRNA (Uracil(1939)-C(5))-methyltransferase RlmD</fullName>
    </submittedName>
</protein>
<gene>
    <name evidence="1" type="primary">rlmD_1</name>
    <name evidence="1" type="ORF">AN2V17_12380</name>
</gene>
<comment type="caution">
    <text evidence="1">The sequence shown here is derived from an EMBL/GenBank/DDBJ whole genome shotgun (WGS) entry which is preliminary data.</text>
</comment>
<keyword evidence="2" id="KW-1185">Reference proteome</keyword>
<dbReference type="EMBL" id="BTPU01000018">
    <property type="protein sequence ID" value="GMQ62008.1"/>
    <property type="molecule type" value="Genomic_DNA"/>
</dbReference>
<name>A0ACB5UJB6_9FIRM</name>
<proteinExistence type="predicted"/>
<accession>A0ACB5UJB6</accession>